<dbReference type="InterPro" id="IPR045229">
    <property type="entry name" value="TPP_enz"/>
</dbReference>
<evidence type="ECO:0000256" key="4">
    <source>
        <dbReference type="ARBA" id="ARBA00013145"/>
    </source>
</evidence>
<dbReference type="Pfam" id="PF02775">
    <property type="entry name" value="TPP_enzyme_C"/>
    <property type="match status" value="1"/>
</dbReference>
<dbReference type="GO" id="GO:0030976">
    <property type="term" value="F:thiamine pyrophosphate binding"/>
    <property type="evidence" value="ECO:0007669"/>
    <property type="project" value="InterPro"/>
</dbReference>
<evidence type="ECO:0000256" key="3">
    <source>
        <dbReference type="ARBA" id="ARBA00007812"/>
    </source>
</evidence>
<dbReference type="SUPFAM" id="SSF52467">
    <property type="entry name" value="DHS-like NAD/FAD-binding domain"/>
    <property type="match status" value="1"/>
</dbReference>
<evidence type="ECO:0000259" key="12">
    <source>
        <dbReference type="Pfam" id="PF00205"/>
    </source>
</evidence>
<evidence type="ECO:0000256" key="11">
    <source>
        <dbReference type="SAM" id="MobiDB-lite"/>
    </source>
</evidence>
<dbReference type="GO" id="GO:0005948">
    <property type="term" value="C:acetolactate synthase complex"/>
    <property type="evidence" value="ECO:0007669"/>
    <property type="project" value="TreeGrafter"/>
</dbReference>
<feature type="domain" description="Thiamine pyrophosphate enzyme central" evidence="12">
    <location>
        <begin position="275"/>
        <end position="403"/>
    </location>
</feature>
<dbReference type="PANTHER" id="PTHR18968:SF13">
    <property type="entry name" value="ACETOLACTATE SYNTHASE CATALYTIC SUBUNIT, MITOCHONDRIAL"/>
    <property type="match status" value="1"/>
</dbReference>
<dbReference type="GO" id="GO:0003984">
    <property type="term" value="F:acetolactate synthase activity"/>
    <property type="evidence" value="ECO:0007669"/>
    <property type="project" value="UniProtKB-EC"/>
</dbReference>
<evidence type="ECO:0000259" key="14">
    <source>
        <dbReference type="Pfam" id="PF02776"/>
    </source>
</evidence>
<dbReference type="EMBL" id="CP046172">
    <property type="protein sequence ID" value="QIS12917.1"/>
    <property type="molecule type" value="Genomic_DNA"/>
</dbReference>
<feature type="domain" description="Thiamine pyrophosphate enzyme N-terminal TPP-binding" evidence="14">
    <location>
        <begin position="90"/>
        <end position="190"/>
    </location>
</feature>
<comment type="similarity">
    <text evidence="3 10">Belongs to the TPP enzyme family.</text>
</comment>
<evidence type="ECO:0000256" key="6">
    <source>
        <dbReference type="ARBA" id="ARBA00022827"/>
    </source>
</evidence>
<dbReference type="InterPro" id="IPR011766">
    <property type="entry name" value="TPP_enzyme_TPP-bd"/>
</dbReference>
<evidence type="ECO:0000313" key="16">
    <source>
        <dbReference type="Proteomes" id="UP000503540"/>
    </source>
</evidence>
<keyword evidence="16" id="KW-1185">Reference proteome</keyword>
<dbReference type="GO" id="GO:0050660">
    <property type="term" value="F:flavin adenine dinucleotide binding"/>
    <property type="evidence" value="ECO:0007669"/>
    <property type="project" value="TreeGrafter"/>
</dbReference>
<comment type="catalytic activity">
    <reaction evidence="9">
        <text>2 pyruvate + H(+) = (2S)-2-acetolactate + CO2</text>
        <dbReference type="Rhea" id="RHEA:25249"/>
        <dbReference type="ChEBI" id="CHEBI:15361"/>
        <dbReference type="ChEBI" id="CHEBI:15378"/>
        <dbReference type="ChEBI" id="CHEBI:16526"/>
        <dbReference type="ChEBI" id="CHEBI:58476"/>
        <dbReference type="EC" id="2.2.1.6"/>
    </reaction>
</comment>
<dbReference type="InterPro" id="IPR029061">
    <property type="entry name" value="THDP-binding"/>
</dbReference>
<evidence type="ECO:0000256" key="1">
    <source>
        <dbReference type="ARBA" id="ARBA00004974"/>
    </source>
</evidence>
<keyword evidence="8" id="KW-0100">Branched-chain amino acid biosynthesis</keyword>
<dbReference type="InterPro" id="IPR029035">
    <property type="entry name" value="DHS-like_NAD/FAD-binding_dom"/>
</dbReference>
<evidence type="ECO:0000256" key="9">
    <source>
        <dbReference type="ARBA" id="ARBA00048670"/>
    </source>
</evidence>
<reference evidence="15 16" key="1">
    <citation type="journal article" date="2019" name="ACS Chem. Biol.">
        <title>Identification and Mobilization of a Cryptic Antibiotic Biosynthesis Gene Locus from a Human-Pathogenic Nocardia Isolate.</title>
        <authorList>
            <person name="Herisse M."/>
            <person name="Ishida K."/>
            <person name="Porter J.L."/>
            <person name="Howden B."/>
            <person name="Hertweck C."/>
            <person name="Stinear T.P."/>
            <person name="Pidot S.J."/>
        </authorList>
    </citation>
    <scope>NUCLEOTIDE SEQUENCE [LARGE SCALE GENOMIC DNA]</scope>
    <source>
        <strain evidence="15 16">AUSMDU00012717</strain>
    </source>
</reference>
<keyword evidence="5" id="KW-0285">Flavoprotein</keyword>
<dbReference type="CDD" id="cd00568">
    <property type="entry name" value="TPP_enzymes"/>
    <property type="match status" value="1"/>
</dbReference>
<dbReference type="UniPathway" id="UPA00049">
    <property type="reaction ID" value="UER00059"/>
</dbReference>
<evidence type="ECO:0000256" key="5">
    <source>
        <dbReference type="ARBA" id="ARBA00022630"/>
    </source>
</evidence>
<proteinExistence type="inferred from homology"/>
<dbReference type="CDD" id="cd07035">
    <property type="entry name" value="TPP_PYR_POX_like"/>
    <property type="match status" value="1"/>
</dbReference>
<feature type="compositionally biased region" description="Basic and acidic residues" evidence="11">
    <location>
        <begin position="56"/>
        <end position="70"/>
    </location>
</feature>
<comment type="pathway">
    <text evidence="2">Amino-acid biosynthesis; L-valine biosynthesis; L-valine from pyruvate: step 1/4.</text>
</comment>
<dbReference type="GO" id="GO:0009097">
    <property type="term" value="P:isoleucine biosynthetic process"/>
    <property type="evidence" value="ECO:0007669"/>
    <property type="project" value="UniProtKB-UniPathway"/>
</dbReference>
<dbReference type="Gene3D" id="3.40.50.970">
    <property type="match status" value="2"/>
</dbReference>
<evidence type="ECO:0000256" key="7">
    <source>
        <dbReference type="ARBA" id="ARBA00023052"/>
    </source>
</evidence>
<sequence length="627" mass="65612">MRRMAGCTSNLRNGSGDGRHRCRCRGRIRPTLPLPPFPARRGQIRADPAAQPGSPTDDRGRFDRLPAADRRRIRQSRTGSRAGRPVAVPTVAEVVGAALADLGLARAFGVVGSGNFAVTNALRANGVRYIAARHECGATTMADAYARMSGTVAAVSLHQGPGFTNALTGIAEAAKSRTPLLVLAADTPDAAALSNFRIDQDAAARAVGAVTERVHHADSAVADTVRAYRTARDERRCVVLRLPLDVQAAPAAPPHPIRLPEPPPPMRPTAAAVVELAALLADSRRPVFLAGRGALPYPAELRALAEAAGALLATSAVAHGLFHDDRWNLGISGGFASATAAELIGNADLIVGWGCALTRWTTRNGRLIGPETRVVQVDSDPAALGAHRPVHLGVPGDVGATARDVLGECAPRTGYRTPEVAALLARGQRGVPYTDLSTADRIDPRTLTAALNELLPAERVVAVDSGNFMGYPSAYLDVPDHFGFCFTQGFQSIGLGLATAIGAALARPDRLAVAALGDGGALMSAAELETVVRLGIPLLAVVYNDHAYGAEVHHFTDADLDTVTFPDTDIAALARGAGFDAATVRTVTDLGIVPEWLAGQRDRPLLLDAKIASDGGAWWLSEAFGGR</sequence>
<evidence type="ECO:0000256" key="10">
    <source>
        <dbReference type="RuleBase" id="RU362132"/>
    </source>
</evidence>
<protein>
    <recommendedName>
        <fullName evidence="4">acetolactate synthase</fullName>
        <ecNumber evidence="4">2.2.1.6</ecNumber>
    </recommendedName>
</protein>
<evidence type="ECO:0000256" key="8">
    <source>
        <dbReference type="ARBA" id="ARBA00023304"/>
    </source>
</evidence>
<dbReference type="KEGG" id="nah:F5544_25315"/>
<keyword evidence="7 10" id="KW-0786">Thiamine pyrophosphate</keyword>
<dbReference type="GO" id="GO:0000287">
    <property type="term" value="F:magnesium ion binding"/>
    <property type="evidence" value="ECO:0007669"/>
    <property type="project" value="InterPro"/>
</dbReference>
<dbReference type="Pfam" id="PF02776">
    <property type="entry name" value="TPP_enzyme_N"/>
    <property type="match status" value="1"/>
</dbReference>
<comment type="pathway">
    <text evidence="1">Amino-acid biosynthesis; L-isoleucine biosynthesis; L-isoleucine from 2-oxobutanoate: step 1/4.</text>
</comment>
<dbReference type="EC" id="2.2.1.6" evidence="4"/>
<feature type="domain" description="Thiamine pyrophosphate enzyme TPP-binding" evidence="13">
    <location>
        <begin position="465"/>
        <end position="608"/>
    </location>
</feature>
<dbReference type="InterPro" id="IPR012001">
    <property type="entry name" value="Thiamin_PyroP_enz_TPP-bd_dom"/>
</dbReference>
<evidence type="ECO:0000313" key="15">
    <source>
        <dbReference type="EMBL" id="QIS12917.1"/>
    </source>
</evidence>
<accession>A0A6G9YIM6</accession>
<keyword evidence="8" id="KW-0028">Amino-acid biosynthesis</keyword>
<evidence type="ECO:0000256" key="2">
    <source>
        <dbReference type="ARBA" id="ARBA00005025"/>
    </source>
</evidence>
<gene>
    <name evidence="15" type="ORF">F5544_25315</name>
</gene>
<organism evidence="15 16">
    <name type="scientific">Nocardia arthritidis</name>
    <dbReference type="NCBI Taxonomy" id="228602"/>
    <lineage>
        <taxon>Bacteria</taxon>
        <taxon>Bacillati</taxon>
        <taxon>Actinomycetota</taxon>
        <taxon>Actinomycetes</taxon>
        <taxon>Mycobacteriales</taxon>
        <taxon>Nocardiaceae</taxon>
        <taxon>Nocardia</taxon>
    </lineage>
</organism>
<dbReference type="Proteomes" id="UP000503540">
    <property type="component" value="Chromosome"/>
</dbReference>
<dbReference type="InterPro" id="IPR012000">
    <property type="entry name" value="Thiamin_PyroP_enz_cen_dom"/>
</dbReference>
<feature type="region of interest" description="Disordered" evidence="11">
    <location>
        <begin position="1"/>
        <end position="85"/>
    </location>
</feature>
<keyword evidence="6" id="KW-0274">FAD</keyword>
<dbReference type="UniPathway" id="UPA00047">
    <property type="reaction ID" value="UER00055"/>
</dbReference>
<dbReference type="Gene3D" id="3.40.50.1220">
    <property type="entry name" value="TPP-binding domain"/>
    <property type="match status" value="1"/>
</dbReference>
<dbReference type="PANTHER" id="PTHR18968">
    <property type="entry name" value="THIAMINE PYROPHOSPHATE ENZYMES"/>
    <property type="match status" value="1"/>
</dbReference>
<dbReference type="AlphaFoldDB" id="A0A6G9YIM6"/>
<name>A0A6G9YIM6_9NOCA</name>
<dbReference type="SUPFAM" id="SSF52518">
    <property type="entry name" value="Thiamin diphosphate-binding fold (THDP-binding)"/>
    <property type="match status" value="2"/>
</dbReference>
<dbReference type="Pfam" id="PF00205">
    <property type="entry name" value="TPP_enzyme_M"/>
    <property type="match status" value="1"/>
</dbReference>
<dbReference type="GO" id="GO:0009099">
    <property type="term" value="P:L-valine biosynthetic process"/>
    <property type="evidence" value="ECO:0007669"/>
    <property type="project" value="UniProtKB-UniPathway"/>
</dbReference>
<evidence type="ECO:0000259" key="13">
    <source>
        <dbReference type="Pfam" id="PF02775"/>
    </source>
</evidence>